<keyword evidence="4" id="KW-1185">Reference proteome</keyword>
<organism evidence="3 4">
    <name type="scientific">Jannaschia seosinensis</name>
    <dbReference type="NCBI Taxonomy" id="313367"/>
    <lineage>
        <taxon>Bacteria</taxon>
        <taxon>Pseudomonadati</taxon>
        <taxon>Pseudomonadota</taxon>
        <taxon>Alphaproteobacteria</taxon>
        <taxon>Rhodobacterales</taxon>
        <taxon>Roseobacteraceae</taxon>
        <taxon>Jannaschia</taxon>
    </lineage>
</organism>
<name>A0A0M7B9N2_9RHOB</name>
<protein>
    <submittedName>
        <fullName evidence="3">Response regulator</fullName>
    </submittedName>
</protein>
<dbReference type="EMBL" id="CYPR01000043">
    <property type="protein sequence ID" value="CUH26576.1"/>
    <property type="molecule type" value="Genomic_DNA"/>
</dbReference>
<gene>
    <name evidence="3" type="ORF">JSE7799_00740</name>
</gene>
<accession>A0A0M7B9N2</accession>
<feature type="domain" description="Response regulatory" evidence="2">
    <location>
        <begin position="8"/>
        <end position="120"/>
    </location>
</feature>
<dbReference type="Gene3D" id="3.40.50.2300">
    <property type="match status" value="1"/>
</dbReference>
<keyword evidence="1" id="KW-0597">Phosphoprotein</keyword>
<dbReference type="STRING" id="313367.JSE7799_00740"/>
<dbReference type="OrthoDB" id="582170at2"/>
<evidence type="ECO:0000313" key="4">
    <source>
        <dbReference type="Proteomes" id="UP000049455"/>
    </source>
</evidence>
<dbReference type="InterPro" id="IPR001789">
    <property type="entry name" value="Sig_transdc_resp-reg_receiver"/>
</dbReference>
<proteinExistence type="predicted"/>
<dbReference type="GO" id="GO:0000160">
    <property type="term" value="P:phosphorelay signal transduction system"/>
    <property type="evidence" value="ECO:0007669"/>
    <property type="project" value="InterPro"/>
</dbReference>
<dbReference type="InterPro" id="IPR011006">
    <property type="entry name" value="CheY-like_superfamily"/>
</dbReference>
<evidence type="ECO:0000256" key="1">
    <source>
        <dbReference type="PROSITE-ProRule" id="PRU00169"/>
    </source>
</evidence>
<dbReference type="SUPFAM" id="SSF52172">
    <property type="entry name" value="CheY-like"/>
    <property type="match status" value="1"/>
</dbReference>
<feature type="modified residue" description="4-aspartylphosphate" evidence="1">
    <location>
        <position position="60"/>
    </location>
</feature>
<dbReference type="Proteomes" id="UP000049455">
    <property type="component" value="Unassembled WGS sequence"/>
</dbReference>
<evidence type="ECO:0000259" key="2">
    <source>
        <dbReference type="PROSITE" id="PS50110"/>
    </source>
</evidence>
<dbReference type="RefSeq" id="WP_055662403.1">
    <property type="nucleotide sequence ID" value="NZ_CYPR01000043.1"/>
</dbReference>
<dbReference type="SMART" id="SM00448">
    <property type="entry name" value="REC"/>
    <property type="match status" value="1"/>
</dbReference>
<dbReference type="AlphaFoldDB" id="A0A0M7B9N2"/>
<evidence type="ECO:0000313" key="3">
    <source>
        <dbReference type="EMBL" id="CUH26576.1"/>
    </source>
</evidence>
<reference evidence="3 4" key="1">
    <citation type="submission" date="2015-09" db="EMBL/GenBank/DDBJ databases">
        <authorList>
            <person name="Jackson K.R."/>
            <person name="Lunt B.L."/>
            <person name="Fisher J.N.B."/>
            <person name="Gardner A.V."/>
            <person name="Bailey M.E."/>
            <person name="Deus L.M."/>
            <person name="Earl A.S."/>
            <person name="Gibby P.D."/>
            <person name="Hartmann K.A."/>
            <person name="Liu J.E."/>
            <person name="Manci A.M."/>
            <person name="Nielsen D.A."/>
            <person name="Solomon M.B."/>
            <person name="Breakwell D.P."/>
            <person name="Burnett S.H."/>
            <person name="Grose J.H."/>
        </authorList>
    </citation>
    <scope>NUCLEOTIDE SEQUENCE [LARGE SCALE GENOMIC DNA]</scope>
    <source>
        <strain evidence="3 4">CECT 7799</strain>
    </source>
</reference>
<dbReference type="PROSITE" id="PS50110">
    <property type="entry name" value="RESPONSE_REGULATORY"/>
    <property type="match status" value="1"/>
</dbReference>
<sequence length="125" mass="13474">MRAVEPLCVLVIEDETLIALEIEDMLEELGHSVIGPVATVTQALDLIEKLSLRPDAALVDANLGGQSARPVVDALRVTGIPLVLASGYEVAELRRLGFTDPIMRKPYTAHDVNDALEALKNASYP</sequence>